<protein>
    <submittedName>
        <fullName evidence="1">Uncharacterized protein</fullName>
    </submittedName>
</protein>
<feature type="non-terminal residue" evidence="1">
    <location>
        <position position="1"/>
    </location>
</feature>
<dbReference type="AlphaFoldDB" id="A0A0K2U2L6"/>
<sequence>LLHSTRLNVFTALPHCHKNIICCQISIPLPPH</sequence>
<reference evidence="1" key="1">
    <citation type="submission" date="2014-05" db="EMBL/GenBank/DDBJ databases">
        <authorList>
            <person name="Chronopoulou M."/>
        </authorList>
    </citation>
    <scope>NUCLEOTIDE SEQUENCE</scope>
    <source>
        <tissue evidence="1">Whole organism</tissue>
    </source>
</reference>
<name>A0A0K2U2L6_LEPSM</name>
<dbReference type="EMBL" id="HACA01015077">
    <property type="protein sequence ID" value="CDW32438.1"/>
    <property type="molecule type" value="Transcribed_RNA"/>
</dbReference>
<organism evidence="1">
    <name type="scientific">Lepeophtheirus salmonis</name>
    <name type="common">Salmon louse</name>
    <name type="synonym">Caligus salmonis</name>
    <dbReference type="NCBI Taxonomy" id="72036"/>
    <lineage>
        <taxon>Eukaryota</taxon>
        <taxon>Metazoa</taxon>
        <taxon>Ecdysozoa</taxon>
        <taxon>Arthropoda</taxon>
        <taxon>Crustacea</taxon>
        <taxon>Multicrustacea</taxon>
        <taxon>Hexanauplia</taxon>
        <taxon>Copepoda</taxon>
        <taxon>Siphonostomatoida</taxon>
        <taxon>Caligidae</taxon>
        <taxon>Lepeophtheirus</taxon>
    </lineage>
</organism>
<accession>A0A0K2U2L6</accession>
<proteinExistence type="predicted"/>
<evidence type="ECO:0000313" key="1">
    <source>
        <dbReference type="EMBL" id="CDW32438.1"/>
    </source>
</evidence>